<dbReference type="InterPro" id="IPR024079">
    <property type="entry name" value="MetalloPept_cat_dom_sf"/>
</dbReference>
<reference evidence="4 5" key="1">
    <citation type="submission" date="2023-03" db="EMBL/GenBank/DDBJ databases">
        <title>Genome insight into feeding habits of ladybird beetles.</title>
        <authorList>
            <person name="Li H.-S."/>
            <person name="Huang Y.-H."/>
            <person name="Pang H."/>
        </authorList>
    </citation>
    <scope>NUCLEOTIDE SEQUENCE [LARGE SCALE GENOMIC DNA]</scope>
    <source>
        <strain evidence="4">SYSU_2023b</strain>
        <tissue evidence="4">Whole body</tissue>
    </source>
</reference>
<comment type="similarity">
    <text evidence="2">Belongs to the peptidase M13 family.</text>
</comment>
<dbReference type="GO" id="GO:0004222">
    <property type="term" value="F:metalloendopeptidase activity"/>
    <property type="evidence" value="ECO:0007669"/>
    <property type="project" value="InterPro"/>
</dbReference>
<dbReference type="InterPro" id="IPR008753">
    <property type="entry name" value="Peptidase_M13_N"/>
</dbReference>
<dbReference type="Pfam" id="PF05649">
    <property type="entry name" value="Peptidase_M13_N"/>
    <property type="match status" value="1"/>
</dbReference>
<comment type="subcellular location">
    <subcellularLocation>
        <location evidence="1">Cell membrane</location>
        <topology evidence="1">Single-pass type II membrane protein</topology>
    </subcellularLocation>
</comment>
<name>A0AAW1TNK5_9CUCU</name>
<dbReference type="PANTHER" id="PTHR11733">
    <property type="entry name" value="ZINC METALLOPROTEASE FAMILY M13 NEPRILYSIN-RELATED"/>
    <property type="match status" value="1"/>
</dbReference>
<protein>
    <recommendedName>
        <fullName evidence="3">Peptidase M13 N-terminal domain-containing protein</fullName>
    </recommendedName>
</protein>
<dbReference type="GO" id="GO:0016485">
    <property type="term" value="P:protein processing"/>
    <property type="evidence" value="ECO:0007669"/>
    <property type="project" value="TreeGrafter"/>
</dbReference>
<gene>
    <name evidence="4" type="ORF">WA026_006341</name>
</gene>
<evidence type="ECO:0000313" key="4">
    <source>
        <dbReference type="EMBL" id="KAK9870255.1"/>
    </source>
</evidence>
<dbReference type="AlphaFoldDB" id="A0AAW1TNK5"/>
<dbReference type="GO" id="GO:0005886">
    <property type="term" value="C:plasma membrane"/>
    <property type="evidence" value="ECO:0007669"/>
    <property type="project" value="UniProtKB-SubCell"/>
</dbReference>
<dbReference type="Gene3D" id="3.40.390.10">
    <property type="entry name" value="Collagenase (Catalytic Domain)"/>
    <property type="match status" value="1"/>
</dbReference>
<organism evidence="4 5">
    <name type="scientific">Henosepilachna vigintioctopunctata</name>
    <dbReference type="NCBI Taxonomy" id="420089"/>
    <lineage>
        <taxon>Eukaryota</taxon>
        <taxon>Metazoa</taxon>
        <taxon>Ecdysozoa</taxon>
        <taxon>Arthropoda</taxon>
        <taxon>Hexapoda</taxon>
        <taxon>Insecta</taxon>
        <taxon>Pterygota</taxon>
        <taxon>Neoptera</taxon>
        <taxon>Endopterygota</taxon>
        <taxon>Coleoptera</taxon>
        <taxon>Polyphaga</taxon>
        <taxon>Cucujiformia</taxon>
        <taxon>Coccinelloidea</taxon>
        <taxon>Coccinellidae</taxon>
        <taxon>Epilachninae</taxon>
        <taxon>Epilachnini</taxon>
        <taxon>Henosepilachna</taxon>
    </lineage>
</organism>
<proteinExistence type="inferred from homology"/>
<dbReference type="EMBL" id="JARQZJ010000002">
    <property type="protein sequence ID" value="KAK9870255.1"/>
    <property type="molecule type" value="Genomic_DNA"/>
</dbReference>
<dbReference type="SUPFAM" id="SSF55486">
    <property type="entry name" value="Metalloproteases ('zincins'), catalytic domain"/>
    <property type="match status" value="1"/>
</dbReference>
<dbReference type="Proteomes" id="UP001431783">
    <property type="component" value="Unassembled WGS sequence"/>
</dbReference>
<keyword evidence="5" id="KW-1185">Reference proteome</keyword>
<evidence type="ECO:0000256" key="1">
    <source>
        <dbReference type="ARBA" id="ARBA00004401"/>
    </source>
</evidence>
<evidence type="ECO:0000259" key="3">
    <source>
        <dbReference type="Pfam" id="PF05649"/>
    </source>
</evidence>
<dbReference type="PROSITE" id="PS51885">
    <property type="entry name" value="NEPRILYSIN"/>
    <property type="match status" value="1"/>
</dbReference>
<dbReference type="Gene3D" id="1.10.1380.10">
    <property type="entry name" value="Neutral endopeptidase , domain2"/>
    <property type="match status" value="1"/>
</dbReference>
<dbReference type="InterPro" id="IPR042089">
    <property type="entry name" value="Peptidase_M13_dom_2"/>
</dbReference>
<comment type="caution">
    <text evidence="4">The sequence shown here is derived from an EMBL/GenBank/DDBJ whole genome shotgun (WGS) entry which is preliminary data.</text>
</comment>
<dbReference type="InterPro" id="IPR000718">
    <property type="entry name" value="Peptidase_M13"/>
</dbReference>
<evidence type="ECO:0000256" key="2">
    <source>
        <dbReference type="ARBA" id="ARBA00007357"/>
    </source>
</evidence>
<feature type="domain" description="Peptidase M13 N-terminal" evidence="3">
    <location>
        <begin position="18"/>
        <end position="448"/>
    </location>
</feature>
<sequence>MSQISCKFEIFLDTSVDPCDDFYKYTCGHWSEEHPNHGWYTSFSSFTAVNERIIVASFNFLKSNDNNETLPVVQSRMLYRSCVDQESADKLGFTTIFDYLEKVGLPKIPALLSSLQDDEKSNFQVNWLKIEANIKKTFSKDVFFGFSVDVNNFQVSENIMYIGTPGNVCPLPSPFRKLKEEDGFELKETDETAAHTEKKELRSIIRSKIVKFVISELLKNLNSEVPSEELLEQAAFAINNMTNTIEEFTKNFTSSTDAIATAYTFKELQSEIDQFTTDNINQNKSDFLETYIELIFSDIVNVTIDFQQDKLHLTEEEKPYLFHIMTYLLSSSDIYIELYLWWSTVFSMIMNTTTEVIEFIVKETEILYTSTETISRSRSVECVDLVNTFMGIAVTYGIADKTFANTSGVQVRNMLDDIREAFRSSVERLTWMDEATKRATLEKSKNMYSLLDFQVGCSKKET</sequence>
<evidence type="ECO:0000313" key="5">
    <source>
        <dbReference type="Proteomes" id="UP001431783"/>
    </source>
</evidence>
<accession>A0AAW1TNK5</accession>
<dbReference type="PANTHER" id="PTHR11733:SF167">
    <property type="entry name" value="FI17812P1-RELATED"/>
    <property type="match status" value="1"/>
</dbReference>